<comment type="caution">
    <text evidence="2">The sequence shown here is derived from an EMBL/GenBank/DDBJ whole genome shotgun (WGS) entry which is preliminary data.</text>
</comment>
<feature type="region of interest" description="Disordered" evidence="1">
    <location>
        <begin position="1"/>
        <end position="58"/>
    </location>
</feature>
<proteinExistence type="predicted"/>
<feature type="compositionally biased region" description="Basic and acidic residues" evidence="1">
    <location>
        <begin position="204"/>
        <end position="225"/>
    </location>
</feature>
<reference evidence="2 3" key="1">
    <citation type="submission" date="2019-02" db="EMBL/GenBank/DDBJ databases">
        <title>Deep-cultivation of Planctomycetes and their phenomic and genomic characterization uncovers novel biology.</title>
        <authorList>
            <person name="Wiegand S."/>
            <person name="Jogler M."/>
            <person name="Boedeker C."/>
            <person name="Pinto D."/>
            <person name="Vollmers J."/>
            <person name="Rivas-Marin E."/>
            <person name="Kohn T."/>
            <person name="Peeters S.H."/>
            <person name="Heuer A."/>
            <person name="Rast P."/>
            <person name="Oberbeckmann S."/>
            <person name="Bunk B."/>
            <person name="Jeske O."/>
            <person name="Meyerdierks A."/>
            <person name="Storesund J.E."/>
            <person name="Kallscheuer N."/>
            <person name="Luecker S."/>
            <person name="Lage O.M."/>
            <person name="Pohl T."/>
            <person name="Merkel B.J."/>
            <person name="Hornburger P."/>
            <person name="Mueller R.-W."/>
            <person name="Bruemmer F."/>
            <person name="Labrenz M."/>
            <person name="Spormann A.M."/>
            <person name="Op Den Camp H."/>
            <person name="Overmann J."/>
            <person name="Amann R."/>
            <person name="Jetten M.S.M."/>
            <person name="Mascher T."/>
            <person name="Medema M.H."/>
            <person name="Devos D.P."/>
            <person name="Kaster A.-K."/>
            <person name="Ovreas L."/>
            <person name="Rohde M."/>
            <person name="Galperin M.Y."/>
            <person name="Jogler C."/>
        </authorList>
    </citation>
    <scope>NUCLEOTIDE SEQUENCE [LARGE SCALE GENOMIC DNA]</scope>
    <source>
        <strain evidence="2 3">Pan14r</strain>
    </source>
</reference>
<name>A0A5C5Y1N3_9PLAN</name>
<feature type="region of interest" description="Disordered" evidence="1">
    <location>
        <begin position="179"/>
        <end position="253"/>
    </location>
</feature>
<feature type="compositionally biased region" description="Low complexity" evidence="1">
    <location>
        <begin position="1"/>
        <end position="13"/>
    </location>
</feature>
<evidence type="ECO:0000313" key="2">
    <source>
        <dbReference type="EMBL" id="TWT68215.1"/>
    </source>
</evidence>
<sequence length="253" mass="28321">MPSSSPSHNSAPARRNLNGKNAVDAEGRPLRYASDPDPDKPQPESVRLSLGPIDTDLPMEERPGEALRLAAEAFSQTGDWVVLFRELLGTEGICRKLFPHPDQMRYFETTDPYIEIQEMIAALRSQEVGKGGASEPERMITIRIPKSLHEALRMEADEQNLSINKLCITKLLQRLDARHVPLQRGRRRGRRPGPQARTQNRQQADTRRRSKEPQLTRHSTAKDAAPETPESLSSINLRPPASGDWSQRGGDGQ</sequence>
<dbReference type="EMBL" id="SJPL01000001">
    <property type="protein sequence ID" value="TWT68215.1"/>
    <property type="molecule type" value="Genomic_DNA"/>
</dbReference>
<dbReference type="GO" id="GO:0006355">
    <property type="term" value="P:regulation of DNA-templated transcription"/>
    <property type="evidence" value="ECO:0007669"/>
    <property type="project" value="InterPro"/>
</dbReference>
<gene>
    <name evidence="2" type="ORF">Pan14r_04570</name>
</gene>
<dbReference type="InterPro" id="IPR010985">
    <property type="entry name" value="Ribbon_hlx_hlx"/>
</dbReference>
<keyword evidence="3" id="KW-1185">Reference proteome</keyword>
<dbReference type="InterPro" id="IPR008651">
    <property type="entry name" value="Uncharacterised_HicB"/>
</dbReference>
<evidence type="ECO:0000256" key="1">
    <source>
        <dbReference type="SAM" id="MobiDB-lite"/>
    </source>
</evidence>
<dbReference type="Pfam" id="PF05534">
    <property type="entry name" value="HicB"/>
    <property type="match status" value="1"/>
</dbReference>
<dbReference type="Proteomes" id="UP000317238">
    <property type="component" value="Unassembled WGS sequence"/>
</dbReference>
<dbReference type="SUPFAM" id="SSF47598">
    <property type="entry name" value="Ribbon-helix-helix"/>
    <property type="match status" value="1"/>
</dbReference>
<accession>A0A5C5Y1N3</accession>
<dbReference type="RefSeq" id="WP_197203231.1">
    <property type="nucleotide sequence ID" value="NZ_SJPL01000001.1"/>
</dbReference>
<protein>
    <submittedName>
        <fullName evidence="2">HicB family protein</fullName>
    </submittedName>
</protein>
<evidence type="ECO:0000313" key="3">
    <source>
        <dbReference type="Proteomes" id="UP000317238"/>
    </source>
</evidence>
<dbReference type="AlphaFoldDB" id="A0A5C5Y1N3"/>
<organism evidence="2 3">
    <name type="scientific">Crateriforma conspicua</name>
    <dbReference type="NCBI Taxonomy" id="2527996"/>
    <lineage>
        <taxon>Bacteria</taxon>
        <taxon>Pseudomonadati</taxon>
        <taxon>Planctomycetota</taxon>
        <taxon>Planctomycetia</taxon>
        <taxon>Planctomycetales</taxon>
        <taxon>Planctomycetaceae</taxon>
        <taxon>Crateriforma</taxon>
    </lineage>
</organism>